<organism evidence="9 10">
    <name type="scientific">Helicobacter didelphidarum</name>
    <dbReference type="NCBI Taxonomy" id="2040648"/>
    <lineage>
        <taxon>Bacteria</taxon>
        <taxon>Pseudomonadati</taxon>
        <taxon>Campylobacterota</taxon>
        <taxon>Epsilonproteobacteria</taxon>
        <taxon>Campylobacterales</taxon>
        <taxon>Helicobacteraceae</taxon>
        <taxon>Helicobacter</taxon>
    </lineage>
</organism>
<name>A0A3D8IQP8_9HELI</name>
<gene>
    <name evidence="7" type="primary">aroC</name>
    <name evidence="9" type="ORF">CQA53_01015</name>
</gene>
<reference evidence="9 10" key="1">
    <citation type="submission" date="2018-04" db="EMBL/GenBank/DDBJ databases">
        <title>Novel Campyloabacter and Helicobacter Species and Strains.</title>
        <authorList>
            <person name="Mannion A.J."/>
            <person name="Shen Z."/>
            <person name="Fox J.G."/>
        </authorList>
    </citation>
    <scope>NUCLEOTIDE SEQUENCE [LARGE SCALE GENOMIC DNA]</scope>
    <source>
        <strain evidence="9 10">MIT 17-337</strain>
    </source>
</reference>
<keyword evidence="7" id="KW-0274">FAD</keyword>
<dbReference type="SUPFAM" id="SSF103263">
    <property type="entry name" value="Chorismate synthase, AroC"/>
    <property type="match status" value="1"/>
</dbReference>
<feature type="binding site" evidence="7">
    <location>
        <begin position="294"/>
        <end position="298"/>
    </location>
    <ligand>
        <name>FMN</name>
        <dbReference type="ChEBI" id="CHEBI:58210"/>
    </ligand>
</feature>
<dbReference type="InterPro" id="IPR000453">
    <property type="entry name" value="Chorismate_synth"/>
</dbReference>
<dbReference type="OrthoDB" id="9771806at2"/>
<dbReference type="Gene3D" id="3.60.150.10">
    <property type="entry name" value="Chorismate synthase AroC"/>
    <property type="match status" value="1"/>
</dbReference>
<keyword evidence="7" id="KW-0521">NADP</keyword>
<protein>
    <recommendedName>
        <fullName evidence="3 7">Chorismate synthase</fullName>
        <shortName evidence="7">CS</shortName>
        <ecNumber evidence="3 7">4.2.3.5</ecNumber>
    </recommendedName>
    <alternativeName>
        <fullName evidence="7">5-enolpyruvylshikimate-3-phosphate phospholyase</fullName>
    </alternativeName>
</protein>
<proteinExistence type="inferred from homology"/>
<evidence type="ECO:0000256" key="4">
    <source>
        <dbReference type="ARBA" id="ARBA00022605"/>
    </source>
</evidence>
<dbReference type="PROSITE" id="PS00789">
    <property type="entry name" value="CHORISMATE_SYNTHASE_3"/>
    <property type="match status" value="1"/>
</dbReference>
<dbReference type="GO" id="GO:0010181">
    <property type="term" value="F:FMN binding"/>
    <property type="evidence" value="ECO:0007669"/>
    <property type="project" value="TreeGrafter"/>
</dbReference>
<dbReference type="UniPathway" id="UPA00053">
    <property type="reaction ID" value="UER00090"/>
</dbReference>
<keyword evidence="4 7" id="KW-0028">Amino-acid biosynthesis</keyword>
<dbReference type="EMBL" id="NXLQ01000001">
    <property type="protein sequence ID" value="RDU67617.1"/>
    <property type="molecule type" value="Genomic_DNA"/>
</dbReference>
<dbReference type="EC" id="4.2.3.5" evidence="3 7"/>
<evidence type="ECO:0000256" key="6">
    <source>
        <dbReference type="ARBA" id="ARBA00023239"/>
    </source>
</evidence>
<keyword evidence="7" id="KW-0288">FMN</keyword>
<feature type="binding site" evidence="7">
    <location>
        <position position="320"/>
    </location>
    <ligand>
        <name>FMN</name>
        <dbReference type="ChEBI" id="CHEBI:58210"/>
    </ligand>
</feature>
<keyword evidence="5 7" id="KW-0057">Aromatic amino acid biosynthesis</keyword>
<comment type="pathway">
    <text evidence="1 7 8">Metabolic intermediate biosynthesis; chorismate biosynthesis; chorismate from D-erythrose 4-phosphate and phosphoenolpyruvate: step 7/7.</text>
</comment>
<dbReference type="InterPro" id="IPR020541">
    <property type="entry name" value="Chorismate_synthase_CS"/>
</dbReference>
<comment type="cofactor">
    <cofactor evidence="7 8">
        <name>FMNH2</name>
        <dbReference type="ChEBI" id="CHEBI:57618"/>
    </cofactor>
    <text evidence="7 8">Reduced FMN (FMNH(2)).</text>
</comment>
<evidence type="ECO:0000256" key="7">
    <source>
        <dbReference type="HAMAP-Rule" id="MF_00300"/>
    </source>
</evidence>
<dbReference type="GO" id="GO:0004107">
    <property type="term" value="F:chorismate synthase activity"/>
    <property type="evidence" value="ECO:0007669"/>
    <property type="project" value="UniProtKB-UniRule"/>
</dbReference>
<dbReference type="HAMAP" id="MF_00300">
    <property type="entry name" value="Chorismate_synth"/>
    <property type="match status" value="1"/>
</dbReference>
<keyword evidence="10" id="KW-1185">Reference proteome</keyword>
<evidence type="ECO:0000256" key="8">
    <source>
        <dbReference type="RuleBase" id="RU000605"/>
    </source>
</evidence>
<comment type="subunit">
    <text evidence="7">Homotetramer.</text>
</comment>
<feature type="binding site" evidence="7">
    <location>
        <position position="46"/>
    </location>
    <ligand>
        <name>NADP(+)</name>
        <dbReference type="ChEBI" id="CHEBI:58349"/>
    </ligand>
</feature>
<keyword evidence="6 7" id="KW-0456">Lyase</keyword>
<dbReference type="PANTHER" id="PTHR21085">
    <property type="entry name" value="CHORISMATE SYNTHASE"/>
    <property type="match status" value="1"/>
</dbReference>
<evidence type="ECO:0000256" key="1">
    <source>
        <dbReference type="ARBA" id="ARBA00005044"/>
    </source>
</evidence>
<sequence>MDNIGILFQFNSFGESHGHGIGGVITGMPSGITIDLDFLHAEVARRKGGGKFSTPRKEDDCVKILSGVFDGISTGMPIGFFVENTNVRSKDYNNIKDIFRPNHADFTYFHKYGIRDYRGGGRSSARESVARVFAGGLAKLLLREFDIQILSGITAVGKISSQKTHHNKDDFEYARKSEIFALDKEIESLLQQEILEAKKNGDSVGASALICVKNAPIGLGEPLGYKLDSILARDLMGLNAVKAVEIGDGIESAKKLGSNNNDFINHNGFITNHSGGILGGISNGEDIIIKVHFKPTPSIFLSQDTIDIHKNEVKIKLQGRHDPCVGVRGSVVCESIVALILADMLLLNATSRLENLKKIYQTT</sequence>
<dbReference type="Pfam" id="PF01264">
    <property type="entry name" value="Chorismate_synt"/>
    <property type="match status" value="1"/>
</dbReference>
<dbReference type="Proteomes" id="UP000256379">
    <property type="component" value="Unassembled WGS sequence"/>
</dbReference>
<feature type="binding site" evidence="7">
    <location>
        <position position="279"/>
    </location>
    <ligand>
        <name>FMN</name>
        <dbReference type="ChEBI" id="CHEBI:58210"/>
    </ligand>
</feature>
<dbReference type="PANTHER" id="PTHR21085:SF0">
    <property type="entry name" value="CHORISMATE SYNTHASE"/>
    <property type="match status" value="1"/>
</dbReference>
<feature type="binding site" evidence="7">
    <location>
        <position position="51"/>
    </location>
    <ligand>
        <name>NADP(+)</name>
        <dbReference type="ChEBI" id="CHEBI:58349"/>
    </ligand>
</feature>
<evidence type="ECO:0000256" key="2">
    <source>
        <dbReference type="ARBA" id="ARBA00008014"/>
    </source>
</evidence>
<dbReference type="InterPro" id="IPR035904">
    <property type="entry name" value="Chorismate_synth_AroC_sf"/>
</dbReference>
<dbReference type="AlphaFoldDB" id="A0A3D8IQP8"/>
<dbReference type="NCBIfam" id="NF003793">
    <property type="entry name" value="PRK05382.1"/>
    <property type="match status" value="1"/>
</dbReference>
<comment type="similarity">
    <text evidence="2 7 8">Belongs to the chorismate synthase family.</text>
</comment>
<dbReference type="GO" id="GO:0009423">
    <property type="term" value="P:chorismate biosynthetic process"/>
    <property type="evidence" value="ECO:0007669"/>
    <property type="project" value="UniProtKB-UniRule"/>
</dbReference>
<feature type="binding site" evidence="7">
    <location>
        <begin position="122"/>
        <end position="124"/>
    </location>
    <ligand>
        <name>FMN</name>
        <dbReference type="ChEBI" id="CHEBI:58210"/>
    </ligand>
</feature>
<dbReference type="PROSITE" id="PS00787">
    <property type="entry name" value="CHORISMATE_SYNTHASE_1"/>
    <property type="match status" value="1"/>
</dbReference>
<comment type="function">
    <text evidence="7">Catalyzes the anti-1,4-elimination of the C-3 phosphate and the C-6 proR hydrogen from 5-enolpyruvylshikimate-3-phosphate (EPSP) to yield chorismate, which is the branch point compound that serves as the starting substrate for the three terminal pathways of aromatic amino acid biosynthesis. This reaction introduces a second double bond into the aromatic ring system.</text>
</comment>
<dbReference type="GO" id="GO:0005829">
    <property type="term" value="C:cytosol"/>
    <property type="evidence" value="ECO:0007669"/>
    <property type="project" value="TreeGrafter"/>
</dbReference>
<feature type="binding site" evidence="7">
    <location>
        <begin position="239"/>
        <end position="240"/>
    </location>
    <ligand>
        <name>FMN</name>
        <dbReference type="ChEBI" id="CHEBI:58210"/>
    </ligand>
</feature>
<dbReference type="GO" id="GO:0008652">
    <property type="term" value="P:amino acid biosynthetic process"/>
    <property type="evidence" value="ECO:0007669"/>
    <property type="project" value="UniProtKB-KW"/>
</dbReference>
<evidence type="ECO:0000256" key="3">
    <source>
        <dbReference type="ARBA" id="ARBA00013036"/>
    </source>
</evidence>
<dbReference type="CDD" id="cd07304">
    <property type="entry name" value="Chorismate_synthase"/>
    <property type="match status" value="1"/>
</dbReference>
<comment type="catalytic activity">
    <reaction evidence="7 8">
        <text>5-O-(1-carboxyvinyl)-3-phosphoshikimate = chorismate + phosphate</text>
        <dbReference type="Rhea" id="RHEA:21020"/>
        <dbReference type="ChEBI" id="CHEBI:29748"/>
        <dbReference type="ChEBI" id="CHEBI:43474"/>
        <dbReference type="ChEBI" id="CHEBI:57701"/>
        <dbReference type="EC" id="4.2.3.5"/>
    </reaction>
</comment>
<dbReference type="GO" id="GO:0009073">
    <property type="term" value="P:aromatic amino acid family biosynthetic process"/>
    <property type="evidence" value="ECO:0007669"/>
    <property type="project" value="UniProtKB-KW"/>
</dbReference>
<comment type="caution">
    <text evidence="9">The sequence shown here is derived from an EMBL/GenBank/DDBJ whole genome shotgun (WGS) entry which is preliminary data.</text>
</comment>
<evidence type="ECO:0000313" key="9">
    <source>
        <dbReference type="EMBL" id="RDU67617.1"/>
    </source>
</evidence>
<dbReference type="NCBIfam" id="TIGR00033">
    <property type="entry name" value="aroC"/>
    <property type="match status" value="1"/>
</dbReference>
<dbReference type="RefSeq" id="WP_115542143.1">
    <property type="nucleotide sequence ID" value="NZ_NXLQ01000001.1"/>
</dbReference>
<dbReference type="PIRSF" id="PIRSF001456">
    <property type="entry name" value="Chorismate_synth"/>
    <property type="match status" value="1"/>
</dbReference>
<keyword evidence="7" id="KW-0285">Flavoprotein</keyword>
<evidence type="ECO:0000256" key="5">
    <source>
        <dbReference type="ARBA" id="ARBA00023141"/>
    </source>
</evidence>
<evidence type="ECO:0000313" key="10">
    <source>
        <dbReference type="Proteomes" id="UP000256379"/>
    </source>
</evidence>
<accession>A0A3D8IQP8</accession>